<dbReference type="EMBL" id="UFSB01000001">
    <property type="protein sequence ID" value="SUU38022.1"/>
    <property type="molecule type" value="Genomic_DNA"/>
</dbReference>
<proteinExistence type="inferred from homology"/>
<dbReference type="Proteomes" id="UP000215738">
    <property type="component" value="Unassembled WGS sequence"/>
</dbReference>
<dbReference type="PANTHER" id="PTHR47505">
    <property type="entry name" value="DNA UTILIZATION PROTEIN YHGH"/>
    <property type="match status" value="1"/>
</dbReference>
<evidence type="ECO:0000313" key="5">
    <source>
        <dbReference type="Proteomes" id="UP000215738"/>
    </source>
</evidence>
<dbReference type="EMBL" id="NLFK01000002">
    <property type="protein sequence ID" value="OZN25457.1"/>
    <property type="molecule type" value="Genomic_DNA"/>
</dbReference>
<dbReference type="SUPFAM" id="SSF53271">
    <property type="entry name" value="PRTase-like"/>
    <property type="match status" value="1"/>
</dbReference>
<evidence type="ECO:0000259" key="2">
    <source>
        <dbReference type="Pfam" id="PF00156"/>
    </source>
</evidence>
<evidence type="ECO:0000313" key="4">
    <source>
        <dbReference type="EMBL" id="SUU38022.1"/>
    </source>
</evidence>
<keyword evidence="5" id="KW-1185">Reference proteome</keyword>
<name>A0A263HFL2_9PAST</name>
<evidence type="ECO:0000256" key="1">
    <source>
        <dbReference type="ARBA" id="ARBA00008007"/>
    </source>
</evidence>
<reference evidence="4 6" key="2">
    <citation type="submission" date="2018-06" db="EMBL/GenBank/DDBJ databases">
        <authorList>
            <consortium name="Pathogen Informatics"/>
            <person name="Doyle S."/>
        </authorList>
    </citation>
    <scope>NUCLEOTIDE SEQUENCE [LARGE SCALE GENOMIC DNA]</scope>
    <source>
        <strain evidence="4 6">NCTC10851</strain>
    </source>
</reference>
<evidence type="ECO:0000313" key="6">
    <source>
        <dbReference type="Proteomes" id="UP000254507"/>
    </source>
</evidence>
<evidence type="ECO:0000313" key="3">
    <source>
        <dbReference type="EMBL" id="OZN25457.1"/>
    </source>
</evidence>
<dbReference type="RefSeq" id="WP_094945694.1">
    <property type="nucleotide sequence ID" value="NZ_JBMHIA010000001.1"/>
</dbReference>
<dbReference type="OrthoDB" id="9793412at2"/>
<comment type="similarity">
    <text evidence="1">Belongs to the ComF/GntX family.</text>
</comment>
<reference evidence="3 5" key="1">
    <citation type="submission" date="2017-07" db="EMBL/GenBank/DDBJ databases">
        <title>Virulence factors identified in Actinobacillus seminis.</title>
        <authorList>
            <person name="Negrete-Abascal E."/>
            <person name="Vaca-Pacheco S."/>
            <person name="Montes-Garcia F."/>
            <person name="Leyto-Gil A.M."/>
            <person name="Fragoso-Garcia E."/>
            <person name="Carvente-Garcia R."/>
            <person name="Perez-Agueros S."/>
            <person name="Castelan-Sanchez H.G."/>
            <person name="Garcia-Molina A."/>
            <person name="Villamar T.E."/>
            <person name="Vazquez-Cruz C."/>
        </authorList>
    </citation>
    <scope>NUCLEOTIDE SEQUENCE [LARGE SCALE GENOMIC DNA]</scope>
    <source>
        <strain evidence="3 5">ATCC 15768</strain>
    </source>
</reference>
<protein>
    <submittedName>
        <fullName evidence="3">Amidophosphoribosyltransferase</fullName>
    </submittedName>
    <submittedName>
        <fullName evidence="4">Competence protein F</fullName>
    </submittedName>
</protein>
<dbReference type="AlphaFoldDB" id="A0A263HFL2"/>
<dbReference type="FunCoup" id="A0A263HFL2">
    <property type="interactions" value="242"/>
</dbReference>
<dbReference type="InterPro" id="IPR000836">
    <property type="entry name" value="PRTase_dom"/>
</dbReference>
<dbReference type="Proteomes" id="UP000254507">
    <property type="component" value="Unassembled WGS sequence"/>
</dbReference>
<dbReference type="CDD" id="cd06223">
    <property type="entry name" value="PRTases_typeI"/>
    <property type="match status" value="1"/>
</dbReference>
<dbReference type="InterPro" id="IPR029057">
    <property type="entry name" value="PRTase-like"/>
</dbReference>
<dbReference type="PANTHER" id="PTHR47505:SF1">
    <property type="entry name" value="DNA UTILIZATION PROTEIN YHGH"/>
    <property type="match status" value="1"/>
</dbReference>
<dbReference type="InterPro" id="IPR051910">
    <property type="entry name" value="ComF/GntX_DNA_util-trans"/>
</dbReference>
<dbReference type="InParanoid" id="A0A263HFL2"/>
<organism evidence="4 6">
    <name type="scientific">Actinobacillus seminis</name>
    <dbReference type="NCBI Taxonomy" id="722"/>
    <lineage>
        <taxon>Bacteria</taxon>
        <taxon>Pseudomonadati</taxon>
        <taxon>Pseudomonadota</taxon>
        <taxon>Gammaproteobacteria</taxon>
        <taxon>Pasteurellales</taxon>
        <taxon>Pasteurellaceae</taxon>
        <taxon>Actinobacillus</taxon>
    </lineage>
</organism>
<dbReference type="Pfam" id="PF00156">
    <property type="entry name" value="Pribosyltran"/>
    <property type="match status" value="1"/>
</dbReference>
<gene>
    <name evidence="3" type="ORF">CFY87_02310</name>
    <name evidence="4" type="ORF">NCTC10851_01867</name>
</gene>
<accession>A0A263HFL2</accession>
<dbReference type="Gene3D" id="3.40.50.2020">
    <property type="match status" value="1"/>
</dbReference>
<feature type="domain" description="Phosphoribosyltransferase" evidence="2">
    <location>
        <begin position="134"/>
        <end position="218"/>
    </location>
</feature>
<sequence length="228" mass="26345">MNWFGIRCVQCQRKLAIPSHHLCSNCYRAIRRFHYCARCGAALSAFALHCGNCLRQPPHWDQLIITGHYSEPLSNLIHRFKFQRQYWLDHALARLMLLAIYDARRHYGLLTRPEVIIPVPLHHLRQWQRGYNQAALIANVLAKKLCIPVDHQFIQRQKSTKTQRGLSAKDRRNNLKNAFQINAKNDRTYHSIALIDDVITTGSTLNEIALLVKKAGVVHIQVWGIAKT</sequence>